<organism evidence="7 8">
    <name type="scientific">Sphingomonas metalli</name>
    <dbReference type="NCBI Taxonomy" id="1779358"/>
    <lineage>
        <taxon>Bacteria</taxon>
        <taxon>Pseudomonadati</taxon>
        <taxon>Pseudomonadota</taxon>
        <taxon>Alphaproteobacteria</taxon>
        <taxon>Sphingomonadales</taxon>
        <taxon>Sphingomonadaceae</taxon>
        <taxon>Sphingomonas</taxon>
    </lineage>
</organism>
<dbReference type="InterPro" id="IPR036388">
    <property type="entry name" value="WH-like_DNA-bd_sf"/>
</dbReference>
<proteinExistence type="predicted"/>
<comment type="caution">
    <text evidence="7">The sequence shown here is derived from an EMBL/GenBank/DDBJ whole genome shotgun (WGS) entry which is preliminary data.</text>
</comment>
<evidence type="ECO:0000256" key="5">
    <source>
        <dbReference type="SAM" id="Phobius"/>
    </source>
</evidence>
<evidence type="ECO:0000313" key="7">
    <source>
        <dbReference type="EMBL" id="GGB29541.1"/>
    </source>
</evidence>
<dbReference type="PRINTS" id="PR00038">
    <property type="entry name" value="HTHLUXR"/>
</dbReference>
<dbReference type="PROSITE" id="PS50043">
    <property type="entry name" value="HTH_LUXR_2"/>
    <property type="match status" value="1"/>
</dbReference>
<protein>
    <recommendedName>
        <fullName evidence="6">HTH luxR-type domain-containing protein</fullName>
    </recommendedName>
</protein>
<dbReference type="InterPro" id="IPR000792">
    <property type="entry name" value="Tscrpt_reg_LuxR_C"/>
</dbReference>
<dbReference type="InterPro" id="IPR016032">
    <property type="entry name" value="Sig_transdc_resp-reg_C-effctor"/>
</dbReference>
<feature type="domain" description="HTH luxR-type" evidence="6">
    <location>
        <begin position="8"/>
        <end position="73"/>
    </location>
</feature>
<dbReference type="AlphaFoldDB" id="A0A916T512"/>
<reference evidence="7" key="1">
    <citation type="journal article" date="2014" name="Int. J. Syst. Evol. Microbiol.">
        <title>Complete genome sequence of Corynebacterium casei LMG S-19264T (=DSM 44701T), isolated from a smear-ripened cheese.</title>
        <authorList>
            <consortium name="US DOE Joint Genome Institute (JGI-PGF)"/>
            <person name="Walter F."/>
            <person name="Albersmeier A."/>
            <person name="Kalinowski J."/>
            <person name="Ruckert C."/>
        </authorList>
    </citation>
    <scope>NUCLEOTIDE SEQUENCE</scope>
    <source>
        <strain evidence="7">CGMCC 1.15330</strain>
    </source>
</reference>
<sequence>MHGRQAVTITGYAALTEREKQSLRLLLEGHDAKSMARHLGLSVHTVNERLRDARRKLAVSSSKEAARLLRQAEQDPETVTDKALGDAGASPARHPADPPGEDATPSRRTRRVIGGCIMISLIAALLAVQLPGPSQTTAPSPATAPAETAASRTARDWLALVDAGRWNESYAGTAAPFRTLNTVAAWRAASERARAPLGRMVSRTLLDEQDIPAPPNGYRTVRFRTDFANRRGVIETVSLDRDGGEWKVAGVYIG</sequence>
<feature type="region of interest" description="Disordered" evidence="4">
    <location>
        <begin position="70"/>
        <end position="109"/>
    </location>
</feature>
<feature type="compositionally biased region" description="Basic and acidic residues" evidence="4">
    <location>
        <begin position="70"/>
        <end position="84"/>
    </location>
</feature>
<feature type="region of interest" description="Disordered" evidence="4">
    <location>
        <begin position="132"/>
        <end position="151"/>
    </location>
</feature>
<dbReference type="Gene3D" id="1.10.10.10">
    <property type="entry name" value="Winged helix-like DNA-binding domain superfamily/Winged helix DNA-binding domain"/>
    <property type="match status" value="1"/>
</dbReference>
<gene>
    <name evidence="7" type="ORF">GCM10011380_18830</name>
</gene>
<keyword evidence="8" id="KW-1185">Reference proteome</keyword>
<feature type="transmembrane region" description="Helical" evidence="5">
    <location>
        <begin position="112"/>
        <end position="130"/>
    </location>
</feature>
<dbReference type="GO" id="GO:0006355">
    <property type="term" value="P:regulation of DNA-templated transcription"/>
    <property type="evidence" value="ECO:0007669"/>
    <property type="project" value="InterPro"/>
</dbReference>
<dbReference type="EMBL" id="BMIH01000002">
    <property type="protein sequence ID" value="GGB29541.1"/>
    <property type="molecule type" value="Genomic_DNA"/>
</dbReference>
<dbReference type="SUPFAM" id="SSF46894">
    <property type="entry name" value="C-terminal effector domain of the bipartite response regulators"/>
    <property type="match status" value="1"/>
</dbReference>
<evidence type="ECO:0000259" key="6">
    <source>
        <dbReference type="PROSITE" id="PS50043"/>
    </source>
</evidence>
<dbReference type="GO" id="GO:0003677">
    <property type="term" value="F:DNA binding"/>
    <property type="evidence" value="ECO:0007669"/>
    <property type="project" value="UniProtKB-KW"/>
</dbReference>
<evidence type="ECO:0000256" key="1">
    <source>
        <dbReference type="ARBA" id="ARBA00023015"/>
    </source>
</evidence>
<keyword evidence="5" id="KW-0472">Membrane</keyword>
<keyword evidence="2" id="KW-0238">DNA-binding</keyword>
<dbReference type="Pfam" id="PF13211">
    <property type="entry name" value="DUF4019"/>
    <property type="match status" value="1"/>
</dbReference>
<accession>A0A916T512</accession>
<evidence type="ECO:0000256" key="3">
    <source>
        <dbReference type="ARBA" id="ARBA00023163"/>
    </source>
</evidence>
<keyword evidence="5" id="KW-1133">Transmembrane helix</keyword>
<dbReference type="InterPro" id="IPR025091">
    <property type="entry name" value="DUF4019"/>
</dbReference>
<keyword evidence="3" id="KW-0804">Transcription</keyword>
<dbReference type="PANTHER" id="PTHR44688">
    <property type="entry name" value="DNA-BINDING TRANSCRIPTIONAL ACTIVATOR DEVR_DOSR"/>
    <property type="match status" value="1"/>
</dbReference>
<dbReference type="CDD" id="cd06170">
    <property type="entry name" value="LuxR_C_like"/>
    <property type="match status" value="1"/>
</dbReference>
<evidence type="ECO:0000313" key="8">
    <source>
        <dbReference type="Proteomes" id="UP000623067"/>
    </source>
</evidence>
<keyword evidence="5" id="KW-0812">Transmembrane</keyword>
<dbReference type="SMART" id="SM00421">
    <property type="entry name" value="HTH_LUXR"/>
    <property type="match status" value="1"/>
</dbReference>
<name>A0A916T512_9SPHN</name>
<keyword evidence="1" id="KW-0805">Transcription regulation</keyword>
<reference evidence="7" key="2">
    <citation type="submission" date="2020-09" db="EMBL/GenBank/DDBJ databases">
        <authorList>
            <person name="Sun Q."/>
            <person name="Zhou Y."/>
        </authorList>
    </citation>
    <scope>NUCLEOTIDE SEQUENCE</scope>
    <source>
        <strain evidence="7">CGMCC 1.15330</strain>
    </source>
</reference>
<evidence type="ECO:0000256" key="2">
    <source>
        <dbReference type="ARBA" id="ARBA00023125"/>
    </source>
</evidence>
<dbReference type="PANTHER" id="PTHR44688:SF16">
    <property type="entry name" value="DNA-BINDING TRANSCRIPTIONAL ACTIVATOR DEVR_DOSR"/>
    <property type="match status" value="1"/>
</dbReference>
<evidence type="ECO:0000256" key="4">
    <source>
        <dbReference type="SAM" id="MobiDB-lite"/>
    </source>
</evidence>
<dbReference type="Proteomes" id="UP000623067">
    <property type="component" value="Unassembled WGS sequence"/>
</dbReference>
<dbReference type="Pfam" id="PF00196">
    <property type="entry name" value="GerE"/>
    <property type="match status" value="1"/>
</dbReference>